<dbReference type="OrthoDB" id="7284504at2"/>
<feature type="compositionally biased region" description="Low complexity" evidence="1">
    <location>
        <begin position="30"/>
        <end position="42"/>
    </location>
</feature>
<evidence type="ECO:0000256" key="1">
    <source>
        <dbReference type="SAM" id="MobiDB-lite"/>
    </source>
</evidence>
<feature type="signal peptide" evidence="2">
    <location>
        <begin position="1"/>
        <end position="20"/>
    </location>
</feature>
<reference evidence="3 4" key="1">
    <citation type="submission" date="2018-11" db="EMBL/GenBank/DDBJ databases">
        <title>Lysobacter cryohumiis sp. nov., isolated from soil in the Tianshan Mountains, Xinjiang, China.</title>
        <authorList>
            <person name="Luo Y."/>
            <person name="Sheng H."/>
        </authorList>
    </citation>
    <scope>NUCLEOTIDE SEQUENCE [LARGE SCALE GENOMIC DNA]</scope>
    <source>
        <strain evidence="3 4">ZS60</strain>
    </source>
</reference>
<gene>
    <name evidence="3" type="ORF">EER27_12150</name>
</gene>
<evidence type="ECO:0000256" key="2">
    <source>
        <dbReference type="SAM" id="SignalP"/>
    </source>
</evidence>
<dbReference type="Proteomes" id="UP000267049">
    <property type="component" value="Unassembled WGS sequence"/>
</dbReference>
<feature type="chain" id="PRO_5017961679" evidence="2">
    <location>
        <begin position="21"/>
        <end position="140"/>
    </location>
</feature>
<feature type="region of interest" description="Disordered" evidence="1">
    <location>
        <begin position="30"/>
        <end position="52"/>
    </location>
</feature>
<evidence type="ECO:0000313" key="3">
    <source>
        <dbReference type="EMBL" id="RNF83240.1"/>
    </source>
</evidence>
<accession>A0A3M8SWL1</accession>
<keyword evidence="2" id="KW-0732">Signal</keyword>
<name>A0A3M8SWL1_9GAMM</name>
<sequence>MKLVMLLLLLPVTAMTAALGAPLDPALDPVSRPAPADSPSASEGSGIRPPAHDACEVPGKAIQWQVDYCLFRSETDDVIAAQPCMDREGTRRFSSECARKRHYKHRLCELQVGAGVREGSIEQCVRDPEFSGRAVRNDGV</sequence>
<dbReference type="EMBL" id="RIBS01000005">
    <property type="protein sequence ID" value="RNF83240.1"/>
    <property type="molecule type" value="Genomic_DNA"/>
</dbReference>
<comment type="caution">
    <text evidence="3">The sequence shown here is derived from an EMBL/GenBank/DDBJ whole genome shotgun (WGS) entry which is preliminary data.</text>
</comment>
<dbReference type="AlphaFoldDB" id="A0A3M8SWL1"/>
<keyword evidence="4" id="KW-1185">Reference proteome</keyword>
<organism evidence="3 4">
    <name type="scientific">Montanilutibacter psychrotolerans</name>
    <dbReference type="NCBI Taxonomy" id="1327343"/>
    <lineage>
        <taxon>Bacteria</taxon>
        <taxon>Pseudomonadati</taxon>
        <taxon>Pseudomonadota</taxon>
        <taxon>Gammaproteobacteria</taxon>
        <taxon>Lysobacterales</taxon>
        <taxon>Lysobacteraceae</taxon>
        <taxon>Montanilutibacter</taxon>
    </lineage>
</organism>
<protein>
    <submittedName>
        <fullName evidence="3">Uncharacterized protein</fullName>
    </submittedName>
</protein>
<proteinExistence type="predicted"/>
<evidence type="ECO:0000313" key="4">
    <source>
        <dbReference type="Proteomes" id="UP000267049"/>
    </source>
</evidence>